<proteinExistence type="predicted"/>
<evidence type="ECO:0000313" key="2">
    <source>
        <dbReference type="Proteomes" id="UP000248329"/>
    </source>
</evidence>
<dbReference type="EMBL" id="PQXF01000031">
    <property type="protein sequence ID" value="PXF58913.1"/>
    <property type="molecule type" value="Genomic_DNA"/>
</dbReference>
<comment type="caution">
    <text evidence="1">The sequence shown here is derived from an EMBL/GenBank/DDBJ whole genome shotgun (WGS) entry which is preliminary data.</text>
</comment>
<reference evidence="1" key="1">
    <citation type="submission" date="2018-01" db="EMBL/GenBank/DDBJ databases">
        <authorList>
            <person name="Krukenberg V."/>
        </authorList>
    </citation>
    <scope>NUCLEOTIDE SEQUENCE</scope>
    <source>
        <strain evidence="1">E20ANME2</strain>
    </source>
</reference>
<organism evidence="1 2">
    <name type="scientific">Candidatus Methanogaster sp</name>
    <dbReference type="NCBI Taxonomy" id="3386292"/>
    <lineage>
        <taxon>Archaea</taxon>
        <taxon>Methanobacteriati</taxon>
        <taxon>Methanobacteriota</taxon>
        <taxon>Stenosarchaea group</taxon>
        <taxon>Methanomicrobia</taxon>
        <taxon>Methanosarcinales</taxon>
        <taxon>ANME-2 cluster</taxon>
        <taxon>Candidatus Methanogasteraceae</taxon>
        <taxon>Candidatus Methanogaster</taxon>
    </lineage>
</organism>
<accession>A0AC61L0T0</accession>
<evidence type="ECO:0000313" key="1">
    <source>
        <dbReference type="EMBL" id="PXF58913.1"/>
    </source>
</evidence>
<protein>
    <submittedName>
        <fullName evidence="1">ATPase</fullName>
    </submittedName>
</protein>
<name>A0AC61L0T0_9EURY</name>
<sequence>MSAAANNWLETNQRYLSVALAVVRSELERHAARSQDASDVEKQHRTVQTEQALAETAAAMSVPPAIETLCAVFGLSPFERDLLLLCAGMELDSTFPSVCAAAQGDPSCAYPSFSLALAALPDPHWSAITPGAPLRHWRLIEVGAGSALATSPLRIDEQILHYLTGVSYLDERLAGFVEPLRLSEYPDLVPSHQALAERLASAWQQEEARSAFPVVVVQLCGGEASCKREIALSACRMLGLNLNAISANFIPTIPAELDALIRLCEREAALGMSALLLDCDDLNMSDAARGIAITQLVERTNSPLIVTSQEPLRTRDRPMIVIDVGKPTSDEQREIWESVLGLATSGLNGNVDALVSQYNLSARTIRDACAEVAGCTFPSDTQNPIDPDGLGVVLWDACRMQARPRMSDLAQRIEPAATWDGIVLPEPECQILRDIAVHVRERAKVYEDWGFAAKSASVLGISALFAGASGTGKTMAAEVLANELRLDLYRIDLSQVVSKYIGETEKNLRRVFDAAEEGGAILLFDEADALFGKRSEVKDSHDRYANIEISYLLQRMEAYRGLAILTTNMKSAIDTAFLRRIRFIVHFPFPDATQRGEIWERIFPASTPTDGLDASKLSRLNIAGGNIRNIALNAAFLAANAREDVGMKHLLRAARSEYAKMEKPLTEAEIGGWV</sequence>
<gene>
    <name evidence="1" type="ORF">C4B59_12550</name>
</gene>
<dbReference type="Proteomes" id="UP000248329">
    <property type="component" value="Unassembled WGS sequence"/>
</dbReference>